<protein>
    <submittedName>
        <fullName evidence="2">Uncharacterized protein</fullName>
    </submittedName>
</protein>
<name>A0A8H5F788_9AGAR</name>
<proteinExistence type="predicted"/>
<dbReference type="Proteomes" id="UP000541558">
    <property type="component" value="Unassembled WGS sequence"/>
</dbReference>
<reference evidence="2 3" key="1">
    <citation type="journal article" date="2020" name="ISME J.">
        <title>Uncovering the hidden diversity of litter-decomposition mechanisms in mushroom-forming fungi.</title>
        <authorList>
            <person name="Floudas D."/>
            <person name="Bentzer J."/>
            <person name="Ahren D."/>
            <person name="Johansson T."/>
            <person name="Persson P."/>
            <person name="Tunlid A."/>
        </authorList>
    </citation>
    <scope>NUCLEOTIDE SEQUENCE [LARGE SCALE GENOMIC DNA]</scope>
    <source>
        <strain evidence="2 3">CBS 175.51</strain>
    </source>
</reference>
<keyword evidence="3" id="KW-1185">Reference proteome</keyword>
<evidence type="ECO:0000256" key="1">
    <source>
        <dbReference type="SAM" id="MobiDB-lite"/>
    </source>
</evidence>
<gene>
    <name evidence="2" type="ORF">D9611_000666</name>
</gene>
<accession>A0A8H5F788</accession>
<evidence type="ECO:0000313" key="3">
    <source>
        <dbReference type="Proteomes" id="UP000541558"/>
    </source>
</evidence>
<sequence length="91" mass="10414">MFPRDEHDGLTNQGHACVSHFCGNVGLNKRAEDLQDRACERLRPQMRRLRVWNPRKNPPPPPPEPARQNPAPHEERDANPPPPHLPPPPFL</sequence>
<feature type="region of interest" description="Disordered" evidence="1">
    <location>
        <begin position="45"/>
        <end position="91"/>
    </location>
</feature>
<feature type="compositionally biased region" description="Pro residues" evidence="1">
    <location>
        <begin position="79"/>
        <end position="91"/>
    </location>
</feature>
<dbReference type="EMBL" id="JAACJK010000163">
    <property type="protein sequence ID" value="KAF5325768.1"/>
    <property type="molecule type" value="Genomic_DNA"/>
</dbReference>
<evidence type="ECO:0000313" key="2">
    <source>
        <dbReference type="EMBL" id="KAF5325768.1"/>
    </source>
</evidence>
<organism evidence="2 3">
    <name type="scientific">Ephemerocybe angulata</name>
    <dbReference type="NCBI Taxonomy" id="980116"/>
    <lineage>
        <taxon>Eukaryota</taxon>
        <taxon>Fungi</taxon>
        <taxon>Dikarya</taxon>
        <taxon>Basidiomycota</taxon>
        <taxon>Agaricomycotina</taxon>
        <taxon>Agaricomycetes</taxon>
        <taxon>Agaricomycetidae</taxon>
        <taxon>Agaricales</taxon>
        <taxon>Agaricineae</taxon>
        <taxon>Psathyrellaceae</taxon>
        <taxon>Ephemerocybe</taxon>
    </lineage>
</organism>
<dbReference type="AlphaFoldDB" id="A0A8H5F788"/>
<feature type="compositionally biased region" description="Pro residues" evidence="1">
    <location>
        <begin position="56"/>
        <end position="65"/>
    </location>
</feature>
<comment type="caution">
    <text evidence="2">The sequence shown here is derived from an EMBL/GenBank/DDBJ whole genome shotgun (WGS) entry which is preliminary data.</text>
</comment>